<feature type="compositionally biased region" description="Low complexity" evidence="1">
    <location>
        <begin position="827"/>
        <end position="844"/>
    </location>
</feature>
<feature type="compositionally biased region" description="Low complexity" evidence="1">
    <location>
        <begin position="720"/>
        <end position="730"/>
    </location>
</feature>
<feature type="region of interest" description="Disordered" evidence="1">
    <location>
        <begin position="653"/>
        <end position="939"/>
    </location>
</feature>
<feature type="region of interest" description="Disordered" evidence="1">
    <location>
        <begin position="317"/>
        <end position="341"/>
    </location>
</feature>
<feature type="compositionally biased region" description="Basic and acidic residues" evidence="1">
    <location>
        <begin position="916"/>
        <end position="932"/>
    </location>
</feature>
<evidence type="ECO:0000256" key="1">
    <source>
        <dbReference type="SAM" id="MobiDB-lite"/>
    </source>
</evidence>
<feature type="compositionally biased region" description="Basic and acidic residues" evidence="1">
    <location>
        <begin position="803"/>
        <end position="813"/>
    </location>
</feature>
<sequence>MNLRAEFFLTHFLHHRLLRHDSNEDDWRPVFHDVAPSPHSPRRYPLFSQVYTVPSAALRPAATKKAYLQVLSNANKVESYSPPSILGPLSDFGHSTVKAKRPIVLNKTNGASLPSVNQNIYEQAISTQNQHLKAPVRYENLGYSAALLPPPVLPSATPYRPDSQEADTQESVNQQYQSYRDAAFLLKTVRPPPPVEHSYRFGSASSGAQNSFFFSNNVPQQSQGLSAYHIPSKDNQKSQAANYNSPFLIGGQSPYGPPSPVYPVVVRPAVSTIHHQNLGEQYVIRPQSHVKNTEEVVLKRRPVTLYSGDVNGNKNLLSPEVLGNAKRPDNTEAPLTPTKSPGKQVFDQLAHYARPFQSNNHREKDEQGKPFASSHQFNAPNGQRPNWGNPSKQKTKGQVFGLGTIGANSQSHTYEPEKPYAAQSQAPSVYPVSVTTVDVSAGSPDPVTFVPYTDSQKDSFRPSHYYYQSTTVRPQPSDNHNYNFNKNNVEEDDYPPAFLPTPTSDLRPFTFHSGNGQAVSGYTLESSFPKGKHKYAQELQENNSQVDAVTKVPESHRRRRPTAATKAPLQYTEEQFTPPATATDYPQTDQQDTEAPTVITYTEQTTTARSRRRKPTHRYKVKPSQEEIPSINFNHEISNSDFNGQNIFTQFVDYTTNPPDVNNNLGNKNHVSHNNDNGNQNYPSADGGNAGGGYEDGGNDEDDGANYPNNVRQNEVEPSTTTTTTAAPTANSRIRNRFKFGNNTRPRFSVKDYKEKLKVSSTSAPETNDPSDDMNERKEILKTRFSTRNKLASKLDTSSKNATDSDTKADSPSKKYKPRTRPNRFRTTSTQSALEALTTTTTTERPAFKPSSTPSRYKNGVSKYYSRYRTSTEAPSSNGSSDTQPAASTKSPVKLKGVFSAKRRPFPVKGGTANTEDLRTDESESDVTRGDDIPGVENEINPQATKKADNFVVSSHNLRGEESFINPEVATKPLDDVSMEYDDEEEENNAAATKVADLTSSSSNLQKQPIQNEVSATSNNRRTVPRITIATDDPILPIEAFFQSSRPNKHDRQHR</sequence>
<feature type="compositionally biased region" description="Basic residues" evidence="1">
    <location>
        <begin position="814"/>
        <end position="824"/>
    </location>
</feature>
<accession>A0A9P0AF35</accession>
<feature type="compositionally biased region" description="Polar residues" evidence="1">
    <location>
        <begin position="759"/>
        <end position="768"/>
    </location>
</feature>
<feature type="compositionally biased region" description="Polar residues" evidence="1">
    <location>
        <begin position="868"/>
        <end position="891"/>
    </location>
</feature>
<feature type="region of interest" description="Disordered" evidence="1">
    <location>
        <begin position="360"/>
        <end position="397"/>
    </location>
</feature>
<reference evidence="2" key="1">
    <citation type="submission" date="2021-12" db="EMBL/GenBank/DDBJ databases">
        <authorList>
            <person name="King R."/>
        </authorList>
    </citation>
    <scope>NUCLEOTIDE SEQUENCE</scope>
</reference>
<evidence type="ECO:0000313" key="2">
    <source>
        <dbReference type="EMBL" id="CAH0390234.1"/>
    </source>
</evidence>
<proteinExistence type="predicted"/>
<keyword evidence="3" id="KW-1185">Reference proteome</keyword>
<dbReference type="EMBL" id="OU963866">
    <property type="protein sequence ID" value="CAH0390234.1"/>
    <property type="molecule type" value="Genomic_DNA"/>
</dbReference>
<feature type="compositionally biased region" description="Polar residues" evidence="1">
    <location>
        <begin position="373"/>
        <end position="392"/>
    </location>
</feature>
<organism evidence="2 3">
    <name type="scientific">Bemisia tabaci</name>
    <name type="common">Sweetpotato whitefly</name>
    <name type="synonym">Aleurodes tabaci</name>
    <dbReference type="NCBI Taxonomy" id="7038"/>
    <lineage>
        <taxon>Eukaryota</taxon>
        <taxon>Metazoa</taxon>
        <taxon>Ecdysozoa</taxon>
        <taxon>Arthropoda</taxon>
        <taxon>Hexapoda</taxon>
        <taxon>Insecta</taxon>
        <taxon>Pterygota</taxon>
        <taxon>Neoptera</taxon>
        <taxon>Paraneoptera</taxon>
        <taxon>Hemiptera</taxon>
        <taxon>Sternorrhyncha</taxon>
        <taxon>Aleyrodoidea</taxon>
        <taxon>Aleyrodidae</taxon>
        <taxon>Aleyrodinae</taxon>
        <taxon>Bemisia</taxon>
    </lineage>
</organism>
<dbReference type="Proteomes" id="UP001152759">
    <property type="component" value="Chromosome 5"/>
</dbReference>
<feature type="compositionally biased region" description="Polar residues" evidence="1">
    <location>
        <begin position="653"/>
        <end position="683"/>
    </location>
</feature>
<feature type="region of interest" description="Disordered" evidence="1">
    <location>
        <begin position="153"/>
        <end position="173"/>
    </location>
</feature>
<protein>
    <submittedName>
        <fullName evidence="2">Uncharacterized protein</fullName>
    </submittedName>
</protein>
<evidence type="ECO:0000313" key="3">
    <source>
        <dbReference type="Proteomes" id="UP001152759"/>
    </source>
</evidence>
<feature type="compositionally biased region" description="Basic and acidic residues" evidence="1">
    <location>
        <begin position="749"/>
        <end position="758"/>
    </location>
</feature>
<feature type="compositionally biased region" description="Polar residues" evidence="1">
    <location>
        <begin position="999"/>
        <end position="1022"/>
    </location>
</feature>
<name>A0A9P0AF35_BEMTA</name>
<feature type="compositionally biased region" description="Basic residues" evidence="1">
    <location>
        <begin position="609"/>
        <end position="621"/>
    </location>
</feature>
<feature type="compositionally biased region" description="Polar residues" evidence="1">
    <location>
        <begin position="784"/>
        <end position="802"/>
    </location>
</feature>
<feature type="region of interest" description="Disordered" evidence="1">
    <location>
        <begin position="540"/>
        <end position="574"/>
    </location>
</feature>
<feature type="compositionally biased region" description="Polar residues" evidence="1">
    <location>
        <begin position="708"/>
        <end position="719"/>
    </location>
</feature>
<feature type="region of interest" description="Disordered" evidence="1">
    <location>
        <begin position="603"/>
        <end position="633"/>
    </location>
</feature>
<gene>
    <name evidence="2" type="ORF">BEMITA_LOCUS8976</name>
</gene>
<feature type="region of interest" description="Disordered" evidence="1">
    <location>
        <begin position="999"/>
        <end position="1028"/>
    </location>
</feature>
<dbReference type="AlphaFoldDB" id="A0A9P0AF35"/>